<dbReference type="EMBL" id="FNYA01000014">
    <property type="protein sequence ID" value="SEJ37836.1"/>
    <property type="molecule type" value="Genomic_DNA"/>
</dbReference>
<evidence type="ECO:0000313" key="2">
    <source>
        <dbReference type="Proteomes" id="UP000199702"/>
    </source>
</evidence>
<dbReference type="STRING" id="402734.SAMN05660918_0169"/>
<keyword evidence="2" id="KW-1185">Reference proteome</keyword>
<dbReference type="RefSeq" id="WP_091316087.1">
    <property type="nucleotide sequence ID" value="NZ_CBCSJU010000004.1"/>
</dbReference>
<evidence type="ECO:0000313" key="1">
    <source>
        <dbReference type="EMBL" id="SEJ37836.1"/>
    </source>
</evidence>
<protein>
    <recommendedName>
        <fullName evidence="3">Lipoprotein</fullName>
    </recommendedName>
</protein>
<dbReference type="Proteomes" id="UP000199702">
    <property type="component" value="Unassembled WGS sequence"/>
</dbReference>
<organism evidence="1 2">
    <name type="scientific">Flavobacterium terrigena</name>
    <dbReference type="NCBI Taxonomy" id="402734"/>
    <lineage>
        <taxon>Bacteria</taxon>
        <taxon>Pseudomonadati</taxon>
        <taxon>Bacteroidota</taxon>
        <taxon>Flavobacteriia</taxon>
        <taxon>Flavobacteriales</taxon>
        <taxon>Flavobacteriaceae</taxon>
        <taxon>Flavobacterium</taxon>
    </lineage>
</organism>
<dbReference type="PROSITE" id="PS51257">
    <property type="entry name" value="PROKAR_LIPOPROTEIN"/>
    <property type="match status" value="1"/>
</dbReference>
<dbReference type="AlphaFoldDB" id="A0A1H6YBJ2"/>
<accession>A0A1H6YBJ2</accession>
<reference evidence="2" key="1">
    <citation type="submission" date="2016-10" db="EMBL/GenBank/DDBJ databases">
        <authorList>
            <person name="Varghese N."/>
            <person name="Submissions S."/>
        </authorList>
    </citation>
    <scope>NUCLEOTIDE SEQUENCE [LARGE SCALE GENOMIC DNA]</scope>
    <source>
        <strain evidence="2">DSM 17934</strain>
    </source>
</reference>
<name>A0A1H6YBJ2_9FLAO</name>
<gene>
    <name evidence="1" type="ORF">SAMN05660918_0169</name>
</gene>
<evidence type="ECO:0008006" key="3">
    <source>
        <dbReference type="Google" id="ProtNLM"/>
    </source>
</evidence>
<sequence length="220" mass="25473">MRKIFTLIICSLSLVSCGQKKETEIIKENNKKTNSFQVLAKFIENNDGDKVQTTKYKLLKNLSENEIAETFEVGFYNYKVYEKNQDTVLLTIENYTLQKIKNYYIFPDYDAKKGIENAKIDYVDFKYWENCETGNECNSLNFSRKSESGKWYLIMPCGGTFTNLTLTKSGEIKPIKTIKIENSKCPPYFELTELRDGKYFANMISCGLGGKIEFNIKTIK</sequence>
<proteinExistence type="predicted"/>
<dbReference type="OrthoDB" id="1157824at2"/>